<organism evidence="1 2">
    <name type="scientific">Protopolystoma xenopodis</name>
    <dbReference type="NCBI Taxonomy" id="117903"/>
    <lineage>
        <taxon>Eukaryota</taxon>
        <taxon>Metazoa</taxon>
        <taxon>Spiralia</taxon>
        <taxon>Lophotrochozoa</taxon>
        <taxon>Platyhelminthes</taxon>
        <taxon>Monogenea</taxon>
        <taxon>Polyopisthocotylea</taxon>
        <taxon>Polystomatidea</taxon>
        <taxon>Polystomatidae</taxon>
        <taxon>Protopolystoma</taxon>
    </lineage>
</organism>
<dbReference type="EMBL" id="CAAALY010004605">
    <property type="protein sequence ID" value="VEL08726.1"/>
    <property type="molecule type" value="Genomic_DNA"/>
</dbReference>
<comment type="caution">
    <text evidence="1">The sequence shown here is derived from an EMBL/GenBank/DDBJ whole genome shotgun (WGS) entry which is preliminary data.</text>
</comment>
<gene>
    <name evidence="1" type="ORF">PXEA_LOCUS2166</name>
</gene>
<evidence type="ECO:0000313" key="2">
    <source>
        <dbReference type="Proteomes" id="UP000784294"/>
    </source>
</evidence>
<proteinExistence type="predicted"/>
<reference evidence="1" key="1">
    <citation type="submission" date="2018-11" db="EMBL/GenBank/DDBJ databases">
        <authorList>
            <consortium name="Pathogen Informatics"/>
        </authorList>
    </citation>
    <scope>NUCLEOTIDE SEQUENCE</scope>
</reference>
<dbReference type="AlphaFoldDB" id="A0A448WD52"/>
<sequence length="115" mass="13019">MEVPRQTISNHLAASSISWAYLEARLFHRVCQDELVLFNRSLEVLGSANCTLPTVAYCRAVNRLLGRANNLELDTNQGMVTEIWPNNRPSIDRIESVCMPLVFLSPSLARRHTHT</sequence>
<name>A0A448WD52_9PLAT</name>
<accession>A0A448WD52</accession>
<protein>
    <submittedName>
        <fullName evidence="1">Uncharacterized protein</fullName>
    </submittedName>
</protein>
<keyword evidence="2" id="KW-1185">Reference proteome</keyword>
<evidence type="ECO:0000313" key="1">
    <source>
        <dbReference type="EMBL" id="VEL08726.1"/>
    </source>
</evidence>
<dbReference type="Proteomes" id="UP000784294">
    <property type="component" value="Unassembled WGS sequence"/>
</dbReference>